<feature type="domain" description="Xylose isomerase-like TIM barrel" evidence="4">
    <location>
        <begin position="68"/>
        <end position="281"/>
    </location>
</feature>
<proteinExistence type="predicted"/>
<dbReference type="GO" id="GO:0046872">
    <property type="term" value="F:metal ion binding"/>
    <property type="evidence" value="ECO:0007669"/>
    <property type="project" value="UniProtKB-KW"/>
</dbReference>
<dbReference type="Gene3D" id="3.20.20.150">
    <property type="entry name" value="Divalent-metal-dependent TIM barrel enzymes"/>
    <property type="match status" value="1"/>
</dbReference>
<dbReference type="PANTHER" id="PTHR30268">
    <property type="entry name" value="L-RHAMNOSE ISOMERASE"/>
    <property type="match status" value="1"/>
</dbReference>
<accession>A0A133V439</accession>
<keyword evidence="1" id="KW-0479">Metal-binding</keyword>
<dbReference type="SUPFAM" id="SSF51658">
    <property type="entry name" value="Xylose isomerase-like"/>
    <property type="match status" value="1"/>
</dbReference>
<dbReference type="GO" id="GO:0019301">
    <property type="term" value="P:rhamnose catabolic process"/>
    <property type="evidence" value="ECO:0007669"/>
    <property type="project" value="TreeGrafter"/>
</dbReference>
<evidence type="ECO:0000313" key="5">
    <source>
        <dbReference type="EMBL" id="KXB01209.1"/>
    </source>
</evidence>
<comment type="caution">
    <text evidence="5">The sequence shown here is derived from an EMBL/GenBank/DDBJ whole genome shotgun (WGS) entry which is preliminary data.</text>
</comment>
<keyword evidence="6" id="KW-1185">Reference proteome</keyword>
<evidence type="ECO:0000256" key="1">
    <source>
        <dbReference type="ARBA" id="ARBA00022723"/>
    </source>
</evidence>
<dbReference type="Proteomes" id="UP000070344">
    <property type="component" value="Unassembled WGS sequence"/>
</dbReference>
<dbReference type="AlphaFoldDB" id="A0A133V439"/>
<dbReference type="PANTHER" id="PTHR30268:SF0">
    <property type="entry name" value="L-RHAMNOSE ISOMERASE"/>
    <property type="match status" value="1"/>
</dbReference>
<name>A0A133V439_9EURY</name>
<evidence type="ECO:0000256" key="3">
    <source>
        <dbReference type="ARBA" id="ARBA00023235"/>
    </source>
</evidence>
<dbReference type="GO" id="GO:0019324">
    <property type="term" value="P:L-lyxose metabolic process"/>
    <property type="evidence" value="ECO:0007669"/>
    <property type="project" value="TreeGrafter"/>
</dbReference>
<protein>
    <recommendedName>
        <fullName evidence="4">Xylose isomerase-like TIM barrel domain-containing protein</fullName>
    </recommendedName>
</protein>
<organism evidence="5 6">
    <name type="scientific">candidate division MSBL1 archaeon SCGC-AAA259O05</name>
    <dbReference type="NCBI Taxonomy" id="1698271"/>
    <lineage>
        <taxon>Archaea</taxon>
        <taxon>Methanobacteriati</taxon>
        <taxon>Methanobacteriota</taxon>
        <taxon>candidate division MSBL1</taxon>
    </lineage>
</organism>
<evidence type="ECO:0000313" key="6">
    <source>
        <dbReference type="Proteomes" id="UP000070344"/>
    </source>
</evidence>
<dbReference type="InterPro" id="IPR013022">
    <property type="entry name" value="Xyl_isomerase-like_TIM-brl"/>
</dbReference>
<evidence type="ECO:0000259" key="4">
    <source>
        <dbReference type="Pfam" id="PF01261"/>
    </source>
</evidence>
<dbReference type="EMBL" id="LHXV01000021">
    <property type="protein sequence ID" value="KXB01209.1"/>
    <property type="molecule type" value="Genomic_DNA"/>
</dbReference>
<keyword evidence="2" id="KW-0464">Manganese</keyword>
<dbReference type="InterPro" id="IPR036237">
    <property type="entry name" value="Xyl_isomerase-like_sf"/>
</dbReference>
<sequence length="382" mass="44391">MKFENVTKEKLLQKLSEFKIETPSWGFERGGTRFETYETSKDRKTIEDRIEGATRVHELTGKGERVSVHFPWDGENREEVEGLRELLQDNDLKAGSVNANLFSMRPERELDDRLRFGSFISPYEEVRESAIDHVFDCVQWMRILDSKNLVLWLPDGSNSPGQMSFYDMLDRTLEYTRRVCETLEDDETLLIEYKPFEPAFYATAVPDWGTALYISQAVGENAKVLVDTGHHLQASNIEQIVAYLAKSGKLGGFHFNDRKYADDDLVAGSLRPYQLFRVFCTLQEAYRRGFLGEKDLAFALDQSTYVKDPTEAMIESIENIMKNYLKALLVDYRKLRTQREEPDPTEADRTLRKAFEEPVKDLTREWKEKNGLPMDPIGRYRR</sequence>
<dbReference type="GO" id="GO:0008740">
    <property type="term" value="F:L-rhamnose isomerase activity"/>
    <property type="evidence" value="ECO:0007669"/>
    <property type="project" value="TreeGrafter"/>
</dbReference>
<dbReference type="Pfam" id="PF01261">
    <property type="entry name" value="AP_endonuc_2"/>
    <property type="match status" value="1"/>
</dbReference>
<reference evidence="5 6" key="1">
    <citation type="journal article" date="2016" name="Sci. Rep.">
        <title>Metabolic traits of an uncultured archaeal lineage -MSBL1- from brine pools of the Red Sea.</title>
        <authorList>
            <person name="Mwirichia R."/>
            <person name="Alam I."/>
            <person name="Rashid M."/>
            <person name="Vinu M."/>
            <person name="Ba-Alawi W."/>
            <person name="Anthony Kamau A."/>
            <person name="Kamanda Ngugi D."/>
            <person name="Goker M."/>
            <person name="Klenk H.P."/>
            <person name="Bajic V."/>
            <person name="Stingl U."/>
        </authorList>
    </citation>
    <scope>NUCLEOTIDE SEQUENCE [LARGE SCALE GENOMIC DNA]</scope>
    <source>
        <strain evidence="5">SCGC-AAA259O05</strain>
    </source>
</reference>
<gene>
    <name evidence="5" type="ORF">AKJ41_02340</name>
</gene>
<dbReference type="InterPro" id="IPR050337">
    <property type="entry name" value="L-rhamnose_isomerase"/>
</dbReference>
<evidence type="ECO:0000256" key="2">
    <source>
        <dbReference type="ARBA" id="ARBA00023211"/>
    </source>
</evidence>
<keyword evidence="3" id="KW-0413">Isomerase</keyword>